<feature type="active site" evidence="6">
    <location>
        <position position="336"/>
    </location>
</feature>
<dbReference type="AlphaFoldDB" id="A0A7I8KGC1"/>
<dbReference type="OrthoDB" id="2747330at2759"/>
<dbReference type="InterPro" id="IPR032861">
    <property type="entry name" value="TAXi_N"/>
</dbReference>
<evidence type="ECO:0000256" key="6">
    <source>
        <dbReference type="PIRSR" id="PIRSR601461-1"/>
    </source>
</evidence>
<gene>
    <name evidence="9" type="ORF">SI8410_05006801</name>
</gene>
<dbReference type="FunFam" id="2.40.70.10:FF:000056">
    <property type="entry name" value="Eukaryotic aspartyl protease family protein"/>
    <property type="match status" value="1"/>
</dbReference>
<comment type="similarity">
    <text evidence="1">Belongs to the peptidase A1 family.</text>
</comment>
<reference evidence="9" key="1">
    <citation type="submission" date="2020-02" db="EMBL/GenBank/DDBJ databases">
        <authorList>
            <person name="Scholz U."/>
            <person name="Mascher M."/>
            <person name="Fiebig A."/>
        </authorList>
    </citation>
    <scope>NUCLEOTIDE SEQUENCE</scope>
</reference>
<evidence type="ECO:0000313" key="10">
    <source>
        <dbReference type="Proteomes" id="UP000663760"/>
    </source>
</evidence>
<protein>
    <recommendedName>
        <fullName evidence="8">Peptidase A1 domain-containing protein</fullName>
    </recommendedName>
</protein>
<keyword evidence="4" id="KW-0378">Hydrolase</keyword>
<dbReference type="InterPro" id="IPR021109">
    <property type="entry name" value="Peptidase_aspartic_dom_sf"/>
</dbReference>
<accession>A0A7I8KGC1</accession>
<evidence type="ECO:0000259" key="8">
    <source>
        <dbReference type="PROSITE" id="PS51767"/>
    </source>
</evidence>
<dbReference type="EMBL" id="LR746268">
    <property type="protein sequence ID" value="CAA7396138.1"/>
    <property type="molecule type" value="Genomic_DNA"/>
</dbReference>
<evidence type="ECO:0000256" key="3">
    <source>
        <dbReference type="ARBA" id="ARBA00022750"/>
    </source>
</evidence>
<dbReference type="InterPro" id="IPR001461">
    <property type="entry name" value="Aspartic_peptidase_A1"/>
</dbReference>
<evidence type="ECO:0000256" key="1">
    <source>
        <dbReference type="ARBA" id="ARBA00007447"/>
    </source>
</evidence>
<dbReference type="CDD" id="cd05476">
    <property type="entry name" value="pepsin_A_like_plant"/>
    <property type="match status" value="1"/>
</dbReference>
<dbReference type="PANTHER" id="PTHR13683:SF768">
    <property type="entry name" value="EUKARYOTIC ASPARTYL PROTEASE FAMILY PROTEIN"/>
    <property type="match status" value="1"/>
</dbReference>
<keyword evidence="7" id="KW-1015">Disulfide bond</keyword>
<evidence type="ECO:0000256" key="7">
    <source>
        <dbReference type="PIRSR" id="PIRSR601461-2"/>
    </source>
</evidence>
<dbReference type="PROSITE" id="PS51767">
    <property type="entry name" value="PEPTIDASE_A1"/>
    <property type="match status" value="1"/>
</dbReference>
<proteinExistence type="inferred from homology"/>
<dbReference type="PRINTS" id="PR00792">
    <property type="entry name" value="PEPSIN"/>
</dbReference>
<evidence type="ECO:0000256" key="4">
    <source>
        <dbReference type="ARBA" id="ARBA00022801"/>
    </source>
</evidence>
<feature type="domain" description="Peptidase A1" evidence="8">
    <location>
        <begin position="85"/>
        <end position="455"/>
    </location>
</feature>
<keyword evidence="10" id="KW-1185">Reference proteome</keyword>
<feature type="active site" evidence="6">
    <location>
        <position position="103"/>
    </location>
</feature>
<name>A0A7I8KGC1_SPIIN</name>
<dbReference type="GO" id="GO:0006508">
    <property type="term" value="P:proteolysis"/>
    <property type="evidence" value="ECO:0007669"/>
    <property type="project" value="UniProtKB-KW"/>
</dbReference>
<evidence type="ECO:0000256" key="2">
    <source>
        <dbReference type="ARBA" id="ARBA00022670"/>
    </source>
</evidence>
<dbReference type="InterPro" id="IPR033121">
    <property type="entry name" value="PEPTIDASE_A1"/>
</dbReference>
<organism evidence="9 10">
    <name type="scientific">Spirodela intermedia</name>
    <name type="common">Intermediate duckweed</name>
    <dbReference type="NCBI Taxonomy" id="51605"/>
    <lineage>
        <taxon>Eukaryota</taxon>
        <taxon>Viridiplantae</taxon>
        <taxon>Streptophyta</taxon>
        <taxon>Embryophyta</taxon>
        <taxon>Tracheophyta</taxon>
        <taxon>Spermatophyta</taxon>
        <taxon>Magnoliopsida</taxon>
        <taxon>Liliopsida</taxon>
        <taxon>Araceae</taxon>
        <taxon>Lemnoideae</taxon>
        <taxon>Spirodela</taxon>
    </lineage>
</organism>
<dbReference type="InterPro" id="IPR034161">
    <property type="entry name" value="Pepsin-like_plant"/>
</dbReference>
<dbReference type="Pfam" id="PF14541">
    <property type="entry name" value="TAXi_C"/>
    <property type="match status" value="1"/>
</dbReference>
<sequence length="510" mass="55701">MDWTAARAWSVASLVRVLVVSALLLFSSASVAGKSAVFHVRRRFTGREGGLGELRAHDSRRHGRILAAVDLPLGGLGLPSSAGLYFAQIGIGTPSKDYYVQVDTGSDLMWVNCVQCKRCPKRSDLGIDLTLYDPNSSSTSSLVTCDKEFCAATYGNDIQGCTPGVLCDYSVTYGDGSATSGYFVTDHLHYSQVTGNNQTRQNNANITFGKVLLLTSGFIHFFNFLACGAQQSGDLGSSSSAVDGILGFGQSNSSMISQLASSGKVRKIFAHCLDTVNGGGIFTIGHVVQPKVNTTPLVPQQPHYNVNMKAIEVDGKFLQLPSDIFDIGERKGTVIDSGTTLAYLPEVAYKPLMAAITSFQPNLTIETIQDFLCFRYAEDVDYGFPIVTLHFENSLLLRVYPHEYLFSYRDGIWCYGWQNGAVQSKEGKEMFLLGDLVLSNKLVLYDLEKQEIGWTEYNCSSSIRVQDDRTGEVFTVNAHNISSGLALVTERFVLLLLLAMSTLLTTFLIV</sequence>
<dbReference type="Proteomes" id="UP000663760">
    <property type="component" value="Chromosome 5"/>
</dbReference>
<dbReference type="SUPFAM" id="SSF50630">
    <property type="entry name" value="Acid proteases"/>
    <property type="match status" value="1"/>
</dbReference>
<dbReference type="InterPro" id="IPR032799">
    <property type="entry name" value="TAXi_C"/>
</dbReference>
<dbReference type="Pfam" id="PF14543">
    <property type="entry name" value="TAXi_N"/>
    <property type="match status" value="1"/>
</dbReference>
<dbReference type="PANTHER" id="PTHR13683">
    <property type="entry name" value="ASPARTYL PROTEASES"/>
    <property type="match status" value="1"/>
</dbReference>
<keyword evidence="5" id="KW-0325">Glycoprotein</keyword>
<keyword evidence="3" id="KW-0064">Aspartyl protease</keyword>
<feature type="disulfide bond" evidence="7">
    <location>
        <begin position="373"/>
        <end position="414"/>
    </location>
</feature>
<dbReference type="Gene3D" id="2.40.70.10">
    <property type="entry name" value="Acid Proteases"/>
    <property type="match status" value="2"/>
</dbReference>
<dbReference type="GO" id="GO:0004190">
    <property type="term" value="F:aspartic-type endopeptidase activity"/>
    <property type="evidence" value="ECO:0007669"/>
    <property type="project" value="UniProtKB-KW"/>
</dbReference>
<evidence type="ECO:0000256" key="5">
    <source>
        <dbReference type="ARBA" id="ARBA00023180"/>
    </source>
</evidence>
<keyword evidence="2" id="KW-0645">Protease</keyword>
<evidence type="ECO:0000313" key="9">
    <source>
        <dbReference type="EMBL" id="CAA7396138.1"/>
    </source>
</evidence>